<accession>A0ABQ2I068</accession>
<name>A0ABQ2I068_9PSEU</name>
<reference evidence="2" key="1">
    <citation type="journal article" date="2019" name="Int. J. Syst. Evol. Microbiol.">
        <title>The Global Catalogue of Microorganisms (GCM) 10K type strain sequencing project: providing services to taxonomists for standard genome sequencing and annotation.</title>
        <authorList>
            <consortium name="The Broad Institute Genomics Platform"/>
            <consortium name="The Broad Institute Genome Sequencing Center for Infectious Disease"/>
            <person name="Wu L."/>
            <person name="Ma J."/>
        </authorList>
    </citation>
    <scope>NUCLEOTIDE SEQUENCE [LARGE SCALE GENOMIC DNA]</scope>
    <source>
        <strain evidence="2">CGMCC 4.7319</strain>
    </source>
</reference>
<organism evidence="1 2">
    <name type="scientific">Lentzea pudingi</name>
    <dbReference type="NCBI Taxonomy" id="1789439"/>
    <lineage>
        <taxon>Bacteria</taxon>
        <taxon>Bacillati</taxon>
        <taxon>Actinomycetota</taxon>
        <taxon>Actinomycetes</taxon>
        <taxon>Pseudonocardiales</taxon>
        <taxon>Pseudonocardiaceae</taxon>
        <taxon>Lentzea</taxon>
    </lineage>
</organism>
<keyword evidence="2" id="KW-1185">Reference proteome</keyword>
<comment type="caution">
    <text evidence="1">The sequence shown here is derived from an EMBL/GenBank/DDBJ whole genome shotgun (WGS) entry which is preliminary data.</text>
</comment>
<dbReference type="Proteomes" id="UP000597656">
    <property type="component" value="Unassembled WGS sequence"/>
</dbReference>
<gene>
    <name evidence="1" type="ORF">GCM10011609_33580</name>
</gene>
<evidence type="ECO:0008006" key="3">
    <source>
        <dbReference type="Google" id="ProtNLM"/>
    </source>
</evidence>
<sequence length="210" mass="23590">MTDAEIVRELVRLHPRATHQTVNQICRQLAVEGLIARDGADRPILNRLRDGIQQVPREPVPVPATSPKAWPWEGAVQEAVVGWLEARGAAIRSQVDTAARQRGTDVVAFWQGSVLHIEVKGWPSAEYADPKRAHETKPTRPSLQASHWFAGALSSALRLREAHADDRVVMAFPNKQRYRNLHAERHGVLHQVRIEVWYIDESGQMECDGA</sequence>
<proteinExistence type="predicted"/>
<evidence type="ECO:0000313" key="2">
    <source>
        <dbReference type="Proteomes" id="UP000597656"/>
    </source>
</evidence>
<protein>
    <recommendedName>
        <fullName evidence="3">MarR family transcriptional regulator</fullName>
    </recommendedName>
</protein>
<evidence type="ECO:0000313" key="1">
    <source>
        <dbReference type="EMBL" id="GGM93374.1"/>
    </source>
</evidence>
<dbReference type="EMBL" id="BMNC01000004">
    <property type="protein sequence ID" value="GGM93374.1"/>
    <property type="molecule type" value="Genomic_DNA"/>
</dbReference>